<dbReference type="AlphaFoldDB" id="A0A4Y2KRB9"/>
<name>A0A4Y2KRB9_ARAVE</name>
<dbReference type="Proteomes" id="UP000499080">
    <property type="component" value="Unassembled WGS sequence"/>
</dbReference>
<sequence>MPSITLWEYSTFKWSRALWKERELLILFEQESNTRTFYERAPKSVAAPKNLVVAIEKDWVLYKGLALCRQLQWRYNIVRLSNSVTFPTTLRAHLFFHGKPVRIIREGIQHSNILQNTVKVSNSV</sequence>
<accession>A0A4Y2KRB9</accession>
<evidence type="ECO:0000313" key="1">
    <source>
        <dbReference type="EMBL" id="GBN04699.1"/>
    </source>
</evidence>
<proteinExistence type="predicted"/>
<protein>
    <submittedName>
        <fullName evidence="1">Uncharacterized protein</fullName>
    </submittedName>
</protein>
<gene>
    <name evidence="1" type="ORF">AVEN_242888_1</name>
</gene>
<dbReference type="EMBL" id="BGPR01004907">
    <property type="protein sequence ID" value="GBN04699.1"/>
    <property type="molecule type" value="Genomic_DNA"/>
</dbReference>
<reference evidence="1 2" key="1">
    <citation type="journal article" date="2019" name="Sci. Rep.">
        <title>Orb-weaving spider Araneus ventricosus genome elucidates the spidroin gene catalogue.</title>
        <authorList>
            <person name="Kono N."/>
            <person name="Nakamura H."/>
            <person name="Ohtoshi R."/>
            <person name="Moran D.A.P."/>
            <person name="Shinohara A."/>
            <person name="Yoshida Y."/>
            <person name="Fujiwara M."/>
            <person name="Mori M."/>
            <person name="Tomita M."/>
            <person name="Arakawa K."/>
        </authorList>
    </citation>
    <scope>NUCLEOTIDE SEQUENCE [LARGE SCALE GENOMIC DNA]</scope>
</reference>
<evidence type="ECO:0000313" key="2">
    <source>
        <dbReference type="Proteomes" id="UP000499080"/>
    </source>
</evidence>
<organism evidence="1 2">
    <name type="scientific">Araneus ventricosus</name>
    <name type="common">Orbweaver spider</name>
    <name type="synonym">Epeira ventricosa</name>
    <dbReference type="NCBI Taxonomy" id="182803"/>
    <lineage>
        <taxon>Eukaryota</taxon>
        <taxon>Metazoa</taxon>
        <taxon>Ecdysozoa</taxon>
        <taxon>Arthropoda</taxon>
        <taxon>Chelicerata</taxon>
        <taxon>Arachnida</taxon>
        <taxon>Araneae</taxon>
        <taxon>Araneomorphae</taxon>
        <taxon>Entelegynae</taxon>
        <taxon>Araneoidea</taxon>
        <taxon>Araneidae</taxon>
        <taxon>Araneus</taxon>
    </lineage>
</organism>
<keyword evidence="2" id="KW-1185">Reference proteome</keyword>
<comment type="caution">
    <text evidence="1">The sequence shown here is derived from an EMBL/GenBank/DDBJ whole genome shotgun (WGS) entry which is preliminary data.</text>
</comment>